<evidence type="ECO:0000259" key="6">
    <source>
        <dbReference type="Pfam" id="PF08100"/>
    </source>
</evidence>
<feature type="domain" description="O-methyltransferase C-terminal" evidence="5">
    <location>
        <begin position="115"/>
        <end position="321"/>
    </location>
</feature>
<gene>
    <name evidence="7" type="ORF">D7V88_35960</name>
</gene>
<protein>
    <submittedName>
        <fullName evidence="7">SAM-dependent methyltransferase</fullName>
    </submittedName>
</protein>
<keyword evidence="8" id="KW-1185">Reference proteome</keyword>
<evidence type="ECO:0000256" key="1">
    <source>
        <dbReference type="ARBA" id="ARBA00022603"/>
    </source>
</evidence>
<evidence type="ECO:0000313" key="8">
    <source>
        <dbReference type="Proteomes" id="UP000268094"/>
    </source>
</evidence>
<dbReference type="InterPro" id="IPR029063">
    <property type="entry name" value="SAM-dependent_MTases_sf"/>
</dbReference>
<dbReference type="SUPFAM" id="SSF46785">
    <property type="entry name" value="Winged helix' DNA-binding domain"/>
    <property type="match status" value="1"/>
</dbReference>
<dbReference type="CDD" id="cd02440">
    <property type="entry name" value="AdoMet_MTases"/>
    <property type="match status" value="1"/>
</dbReference>
<comment type="caution">
    <text evidence="7">The sequence shown here is derived from an EMBL/GenBank/DDBJ whole genome shotgun (WGS) entry which is preliminary data.</text>
</comment>
<keyword evidence="1 7" id="KW-0489">Methyltransferase</keyword>
<feature type="domain" description="O-methyltransferase dimerisation" evidence="6">
    <location>
        <begin position="16"/>
        <end position="91"/>
    </location>
</feature>
<dbReference type="GO" id="GO:0032259">
    <property type="term" value="P:methylation"/>
    <property type="evidence" value="ECO:0007669"/>
    <property type="project" value="UniProtKB-KW"/>
</dbReference>
<dbReference type="InterPro" id="IPR001077">
    <property type="entry name" value="COMT_C"/>
</dbReference>
<dbReference type="InterPro" id="IPR012967">
    <property type="entry name" value="COMT_dimerisation"/>
</dbReference>
<keyword evidence="2 7" id="KW-0808">Transferase</keyword>
<reference evidence="8" key="1">
    <citation type="submission" date="2018-09" db="EMBL/GenBank/DDBJ databases">
        <authorList>
            <person name="Livingstone P.G."/>
            <person name="Whitworth D.E."/>
        </authorList>
    </citation>
    <scope>NUCLEOTIDE SEQUENCE [LARGE SCALE GENOMIC DNA]</scope>
    <source>
        <strain evidence="8">CA054A</strain>
    </source>
</reference>
<dbReference type="PANTHER" id="PTHR43712:SF2">
    <property type="entry name" value="O-METHYLTRANSFERASE CICE"/>
    <property type="match status" value="1"/>
</dbReference>
<dbReference type="Gene3D" id="3.40.50.150">
    <property type="entry name" value="Vaccinia Virus protein VP39"/>
    <property type="match status" value="1"/>
</dbReference>
<evidence type="ECO:0000313" key="7">
    <source>
        <dbReference type="EMBL" id="RKG73741.1"/>
    </source>
</evidence>
<dbReference type="GO" id="GO:0008171">
    <property type="term" value="F:O-methyltransferase activity"/>
    <property type="evidence" value="ECO:0007669"/>
    <property type="project" value="InterPro"/>
</dbReference>
<dbReference type="RefSeq" id="WP_120545105.1">
    <property type="nucleotide sequence ID" value="NZ_RAVZ01000397.1"/>
</dbReference>
<evidence type="ECO:0000256" key="2">
    <source>
        <dbReference type="ARBA" id="ARBA00022679"/>
    </source>
</evidence>
<dbReference type="PROSITE" id="PS51683">
    <property type="entry name" value="SAM_OMT_II"/>
    <property type="match status" value="1"/>
</dbReference>
<dbReference type="Proteomes" id="UP000268094">
    <property type="component" value="Unassembled WGS sequence"/>
</dbReference>
<dbReference type="AlphaFoldDB" id="A0A3A8I608"/>
<sequence>MAPPSEPLASPTAQFMQYVTGYWITQILGTLVRLEVVEQLAGGPRPCDDVARALGLEGQHLYRLLRGGVTAGMLVEAPPRTFALTPLGEALRRGVPGSMRGMALAMSNPGHWLPWGQLGEAVRTGRPRTQETLGMDFWGWLNRDPVLTEEFAEAMGNISDEVGVELAALHDFSSLARVADIGGSQGVLLGHVLKAHPGCRGILFDQPAVITSARARLEAQGLADRVELVGGDFFASGIPEAEAYLLKFILHDWPDAQATRILQRLHDGSPSGARLFVLEQVIPDDGSPSFASLLDLNMLAVVGGKERTVDEFRTLLAATGWTLEGISPSRTGMSLLEARRKL</sequence>
<dbReference type="OrthoDB" id="9767938at2"/>
<feature type="active site" description="Proton acceptor" evidence="4">
    <location>
        <position position="251"/>
    </location>
</feature>
<dbReference type="InterPro" id="IPR016461">
    <property type="entry name" value="COMT-like"/>
</dbReference>
<dbReference type="InterPro" id="IPR036388">
    <property type="entry name" value="WH-like_DNA-bd_sf"/>
</dbReference>
<keyword evidence="3" id="KW-0949">S-adenosyl-L-methionine</keyword>
<evidence type="ECO:0000259" key="5">
    <source>
        <dbReference type="Pfam" id="PF00891"/>
    </source>
</evidence>
<evidence type="ECO:0000256" key="3">
    <source>
        <dbReference type="ARBA" id="ARBA00022691"/>
    </source>
</evidence>
<dbReference type="PANTHER" id="PTHR43712">
    <property type="entry name" value="PUTATIVE (AFU_ORTHOLOGUE AFUA_4G14580)-RELATED"/>
    <property type="match status" value="1"/>
</dbReference>
<evidence type="ECO:0000256" key="4">
    <source>
        <dbReference type="PIRSR" id="PIRSR005739-1"/>
    </source>
</evidence>
<dbReference type="PIRSF" id="PIRSF005739">
    <property type="entry name" value="O-mtase"/>
    <property type="match status" value="1"/>
</dbReference>
<accession>A0A3A8I608</accession>
<dbReference type="SUPFAM" id="SSF53335">
    <property type="entry name" value="S-adenosyl-L-methionine-dependent methyltransferases"/>
    <property type="match status" value="1"/>
</dbReference>
<dbReference type="InterPro" id="IPR036390">
    <property type="entry name" value="WH_DNA-bd_sf"/>
</dbReference>
<dbReference type="EMBL" id="RAVZ01000397">
    <property type="protein sequence ID" value="RKG73741.1"/>
    <property type="molecule type" value="Genomic_DNA"/>
</dbReference>
<dbReference type="Pfam" id="PF08100">
    <property type="entry name" value="Dimerisation"/>
    <property type="match status" value="1"/>
</dbReference>
<dbReference type="Gene3D" id="1.10.10.10">
    <property type="entry name" value="Winged helix-like DNA-binding domain superfamily/Winged helix DNA-binding domain"/>
    <property type="match status" value="1"/>
</dbReference>
<organism evidence="7 8">
    <name type="scientific">Corallococcus terminator</name>
    <dbReference type="NCBI Taxonomy" id="2316733"/>
    <lineage>
        <taxon>Bacteria</taxon>
        <taxon>Pseudomonadati</taxon>
        <taxon>Myxococcota</taxon>
        <taxon>Myxococcia</taxon>
        <taxon>Myxococcales</taxon>
        <taxon>Cystobacterineae</taxon>
        <taxon>Myxococcaceae</taxon>
        <taxon>Corallococcus</taxon>
    </lineage>
</organism>
<name>A0A3A8I608_9BACT</name>
<dbReference type="Pfam" id="PF00891">
    <property type="entry name" value="Methyltransf_2"/>
    <property type="match status" value="1"/>
</dbReference>
<dbReference type="GO" id="GO:0046983">
    <property type="term" value="F:protein dimerization activity"/>
    <property type="evidence" value="ECO:0007669"/>
    <property type="project" value="InterPro"/>
</dbReference>
<proteinExistence type="predicted"/>